<evidence type="ECO:0000313" key="1">
    <source>
        <dbReference type="EMBL" id="CAH1399020.1"/>
    </source>
</evidence>
<dbReference type="Proteomes" id="UP001152798">
    <property type="component" value="Chromosome 4"/>
</dbReference>
<organism evidence="1 2">
    <name type="scientific">Nezara viridula</name>
    <name type="common">Southern green stink bug</name>
    <name type="synonym">Cimex viridulus</name>
    <dbReference type="NCBI Taxonomy" id="85310"/>
    <lineage>
        <taxon>Eukaryota</taxon>
        <taxon>Metazoa</taxon>
        <taxon>Ecdysozoa</taxon>
        <taxon>Arthropoda</taxon>
        <taxon>Hexapoda</taxon>
        <taxon>Insecta</taxon>
        <taxon>Pterygota</taxon>
        <taxon>Neoptera</taxon>
        <taxon>Paraneoptera</taxon>
        <taxon>Hemiptera</taxon>
        <taxon>Heteroptera</taxon>
        <taxon>Panheteroptera</taxon>
        <taxon>Pentatomomorpha</taxon>
        <taxon>Pentatomoidea</taxon>
        <taxon>Pentatomidae</taxon>
        <taxon>Pentatominae</taxon>
        <taxon>Nezara</taxon>
    </lineage>
</organism>
<reference evidence="1" key="1">
    <citation type="submission" date="2022-01" db="EMBL/GenBank/DDBJ databases">
        <authorList>
            <person name="King R."/>
        </authorList>
    </citation>
    <scope>NUCLEOTIDE SEQUENCE</scope>
</reference>
<dbReference type="AlphaFoldDB" id="A0A9P0HBP1"/>
<name>A0A9P0HBP1_NEZVI</name>
<evidence type="ECO:0000313" key="2">
    <source>
        <dbReference type="Proteomes" id="UP001152798"/>
    </source>
</evidence>
<protein>
    <submittedName>
        <fullName evidence="1">Uncharacterized protein</fullName>
    </submittedName>
</protein>
<accession>A0A9P0HBP1</accession>
<dbReference type="OrthoDB" id="6627011at2759"/>
<dbReference type="EMBL" id="OV725080">
    <property type="protein sequence ID" value="CAH1399020.1"/>
    <property type="molecule type" value="Genomic_DNA"/>
</dbReference>
<keyword evidence="2" id="KW-1185">Reference proteome</keyword>
<proteinExistence type="predicted"/>
<gene>
    <name evidence="1" type="ORF">NEZAVI_LOCUS8560</name>
</gene>
<sequence>MNASTEGERPRGRSTTKRIDRINKDAIEYVLPLAVTAYLYIRMSRKLQTEEGPMPVMMFEGVRPRASGGSHDFR</sequence>